<feature type="signal peptide" evidence="1">
    <location>
        <begin position="1"/>
        <end position="26"/>
    </location>
</feature>
<evidence type="ECO:0000256" key="1">
    <source>
        <dbReference type="SAM" id="SignalP"/>
    </source>
</evidence>
<dbReference type="EMBL" id="CP091430">
    <property type="protein sequence ID" value="UVI32762.1"/>
    <property type="molecule type" value="Genomic_DNA"/>
</dbReference>
<keyword evidence="1" id="KW-0732">Signal</keyword>
<gene>
    <name evidence="2" type="ORF">L1F29_13435</name>
</gene>
<keyword evidence="3" id="KW-1185">Reference proteome</keyword>
<protein>
    <submittedName>
        <fullName evidence="2">Uncharacterized protein</fullName>
    </submittedName>
</protein>
<accession>A0ABY5SFL1</accession>
<organism evidence="2 3">
    <name type="scientific">Paenibacillus spongiae</name>
    <dbReference type="NCBI Taxonomy" id="2909671"/>
    <lineage>
        <taxon>Bacteria</taxon>
        <taxon>Bacillati</taxon>
        <taxon>Bacillota</taxon>
        <taxon>Bacilli</taxon>
        <taxon>Bacillales</taxon>
        <taxon>Paenibacillaceae</taxon>
        <taxon>Paenibacillus</taxon>
    </lineage>
</organism>
<evidence type="ECO:0000313" key="2">
    <source>
        <dbReference type="EMBL" id="UVI32762.1"/>
    </source>
</evidence>
<name>A0ABY5SFL1_9BACL</name>
<sequence length="378" mass="42326">MSIRLLKMLVYVIIWAAVWQSSTANAYAYAAPAADSANEQARISVKASPAAAYESSLPLDDAAWSKMVREGIARKAQEYPNSDTYVTVHHKTYVVDASYNLYDPAEAVSIQLEDAGRQQLRAFMWLLRSTHYGVSIPWEQAKRRFPLKSTFTIMDVESGLRFEGQRRAGSTHADVQPLTRKDSGIMKRIYGGKWSWKRKAILVIKDGQAVAASMHGMPHGGDGIPDNGFSGHFCIHFPGSSTHGSGLVDHDHQIMILKAAGALEHYMTQSSPSDIVELFFTSINQKEPELMTAIFPHRAHEQLASVKQEVSNITAIRRITDYDRHASSDMLVSEAAVRATIHRTGSRKETRTILFQLRRSAVWQPWKVESVVFHKSRT</sequence>
<dbReference type="Proteomes" id="UP001057877">
    <property type="component" value="Chromosome"/>
</dbReference>
<proteinExistence type="predicted"/>
<evidence type="ECO:0000313" key="3">
    <source>
        <dbReference type="Proteomes" id="UP001057877"/>
    </source>
</evidence>
<reference evidence="2" key="1">
    <citation type="submission" date="2022-01" db="EMBL/GenBank/DDBJ databases">
        <title>Paenibacillus spongiae sp. nov., isolated from marine sponge.</title>
        <authorList>
            <person name="Li Z."/>
            <person name="Zhang M."/>
        </authorList>
    </citation>
    <scope>NUCLEOTIDE SEQUENCE</scope>
    <source>
        <strain evidence="2">PHS-Z3</strain>
    </source>
</reference>
<feature type="chain" id="PRO_5045346700" evidence="1">
    <location>
        <begin position="27"/>
        <end position="378"/>
    </location>
</feature>
<dbReference type="RefSeq" id="WP_258388812.1">
    <property type="nucleotide sequence ID" value="NZ_CP091430.1"/>
</dbReference>